<dbReference type="EMBL" id="VOSK01000019">
    <property type="protein sequence ID" value="MPR25245.1"/>
    <property type="molecule type" value="Genomic_DNA"/>
</dbReference>
<accession>A0A5N7MEF2</accession>
<organism evidence="2 3">
    <name type="scientific">Microvirga tunisiensis</name>
    <dbReference type="NCBI Taxonomy" id="2108360"/>
    <lineage>
        <taxon>Bacteria</taxon>
        <taxon>Pseudomonadati</taxon>
        <taxon>Pseudomonadota</taxon>
        <taxon>Alphaproteobacteria</taxon>
        <taxon>Hyphomicrobiales</taxon>
        <taxon>Methylobacteriaceae</taxon>
        <taxon>Microvirga</taxon>
    </lineage>
</organism>
<feature type="transmembrane region" description="Helical" evidence="1">
    <location>
        <begin position="40"/>
        <end position="60"/>
    </location>
</feature>
<evidence type="ECO:0000256" key="1">
    <source>
        <dbReference type="SAM" id="Phobius"/>
    </source>
</evidence>
<evidence type="ECO:0000313" key="3">
    <source>
        <dbReference type="Proteomes" id="UP000403266"/>
    </source>
</evidence>
<keyword evidence="1" id="KW-0812">Transmembrane</keyword>
<reference evidence="2 3" key="1">
    <citation type="journal article" date="2019" name="Syst. Appl. Microbiol.">
        <title>Microvirga tunisiensis sp. nov., a root nodule symbiotic bacterium isolated from Lupinus micranthus and L. luteus grown in Northern Tunisia.</title>
        <authorList>
            <person name="Msaddak A."/>
            <person name="Rejili M."/>
            <person name="Duran D."/>
            <person name="Mars M."/>
            <person name="Palacios J.M."/>
            <person name="Ruiz-Argueso T."/>
            <person name="Rey L."/>
            <person name="Imperial J."/>
        </authorList>
    </citation>
    <scope>NUCLEOTIDE SEQUENCE [LARGE SCALE GENOMIC DNA]</scope>
    <source>
        <strain evidence="2 3">Lmie10</strain>
    </source>
</reference>
<dbReference type="Proteomes" id="UP000403266">
    <property type="component" value="Unassembled WGS sequence"/>
</dbReference>
<gene>
    <name evidence="2" type="ORF">FS320_08345</name>
</gene>
<protein>
    <submittedName>
        <fullName evidence="2">Uncharacterized protein</fullName>
    </submittedName>
</protein>
<keyword evidence="1" id="KW-0472">Membrane</keyword>
<name>A0A5N7MEF2_9HYPH</name>
<dbReference type="RefSeq" id="WP_152710744.1">
    <property type="nucleotide sequence ID" value="NZ_VOSJ01000006.1"/>
</dbReference>
<evidence type="ECO:0000313" key="2">
    <source>
        <dbReference type="EMBL" id="MPR25245.1"/>
    </source>
</evidence>
<proteinExistence type="predicted"/>
<feature type="transmembrane region" description="Helical" evidence="1">
    <location>
        <begin position="12"/>
        <end position="34"/>
    </location>
</feature>
<keyword evidence="1" id="KW-1133">Transmembrane helix</keyword>
<sequence>MHFITFRTVPSSPSGGLLTILIRLALLAAAGIALLTMVLVGFFVVLPVMLIGGCASYFYLRRRIRRSRQHSHDGVIDAEYTIVDRQ</sequence>
<dbReference type="AlphaFoldDB" id="A0A5N7MEF2"/>
<comment type="caution">
    <text evidence="2">The sequence shown here is derived from an EMBL/GenBank/DDBJ whole genome shotgun (WGS) entry which is preliminary data.</text>
</comment>
<keyword evidence="3" id="KW-1185">Reference proteome</keyword>